<keyword evidence="2" id="KW-0812">Transmembrane</keyword>
<evidence type="ECO:0000256" key="1">
    <source>
        <dbReference type="ARBA" id="ARBA00004141"/>
    </source>
</evidence>
<dbReference type="InterPro" id="IPR050327">
    <property type="entry name" value="Proton-linked_MCT"/>
</dbReference>
<feature type="transmembrane region" description="Helical" evidence="2">
    <location>
        <begin position="281"/>
        <end position="300"/>
    </location>
</feature>
<feature type="transmembrane region" description="Helical" evidence="2">
    <location>
        <begin position="165"/>
        <end position="187"/>
    </location>
</feature>
<accession>A0A6F9DTB8</accession>
<dbReference type="Gene3D" id="1.20.1250.20">
    <property type="entry name" value="MFS general substrate transporter like domains"/>
    <property type="match status" value="2"/>
</dbReference>
<feature type="transmembrane region" description="Helical" evidence="2">
    <location>
        <begin position="103"/>
        <end position="123"/>
    </location>
</feature>
<feature type="transmembrane region" description="Helical" evidence="2">
    <location>
        <begin position="12"/>
        <end position="35"/>
    </location>
</feature>
<dbReference type="GO" id="GO:0008028">
    <property type="term" value="F:monocarboxylic acid transmembrane transporter activity"/>
    <property type="evidence" value="ECO:0007669"/>
    <property type="project" value="TreeGrafter"/>
</dbReference>
<protein>
    <submittedName>
        <fullName evidence="4">Monocarboxylate transporter 14-like</fullName>
    </submittedName>
</protein>
<dbReference type="AlphaFoldDB" id="A0A6F9DTB8"/>
<sequence>MSSIENVKYRWIVLVVACAVNALTWGMTYSVGILYSDWVRYFDSSPASISFVGGLPTAMGCLAGPIYGYMVGKLDLRLSGFLGGLLALIGMLVTSLVSSVNHLLIAFGIVTGFGVGLANFAASGGINEFFLYDRAFAEGIVGGGVSAGMFLFSSIFQILRNEYTWRGSVLISGAICANICLCSLFFIRSKDISHHPLNPWRQHEPTSKKQLKENKHTADIITEANSNVVALPGFFHRSWDLWRCPLFLLILVVDFLSWIATFVPYVHLIERARQSGVDANTASWLSSACGIAGLIGRPLTGFVCTRFKFHPFYFYSLTQLVVGVSTVLSPHWNDINGFFALAIVVGFFSNTYGLIKASAAHMLGLERFVDALSWLMLFEGIGISIGPVFAGLIFDATNSYDWSFRFSGSLLILSSLLCCLKRPVKRLSEQIDAKHIKVHEEVAL</sequence>
<feature type="transmembrane region" description="Helical" evidence="2">
    <location>
        <begin position="47"/>
        <end position="71"/>
    </location>
</feature>
<feature type="transmembrane region" description="Helical" evidence="2">
    <location>
        <begin position="135"/>
        <end position="159"/>
    </location>
</feature>
<dbReference type="EMBL" id="LR790253">
    <property type="protein sequence ID" value="CAB3266115.1"/>
    <property type="molecule type" value="mRNA"/>
</dbReference>
<reference evidence="4" key="1">
    <citation type="submission" date="2020-04" db="EMBL/GenBank/DDBJ databases">
        <authorList>
            <person name="Neveu A P."/>
        </authorList>
    </citation>
    <scope>NUCLEOTIDE SEQUENCE</scope>
    <source>
        <tissue evidence="4">Whole embryo</tissue>
    </source>
</reference>
<dbReference type="PROSITE" id="PS50850">
    <property type="entry name" value="MFS"/>
    <property type="match status" value="1"/>
</dbReference>
<feature type="transmembrane region" description="Helical" evidence="2">
    <location>
        <begin position="78"/>
        <end position="97"/>
    </location>
</feature>
<feature type="transmembrane region" description="Helical" evidence="2">
    <location>
        <begin position="402"/>
        <end position="420"/>
    </location>
</feature>
<dbReference type="PANTHER" id="PTHR11360">
    <property type="entry name" value="MONOCARBOXYLATE TRANSPORTER"/>
    <property type="match status" value="1"/>
</dbReference>
<feature type="transmembrane region" description="Helical" evidence="2">
    <location>
        <begin position="246"/>
        <end position="269"/>
    </location>
</feature>
<dbReference type="GO" id="GO:0016020">
    <property type="term" value="C:membrane"/>
    <property type="evidence" value="ECO:0007669"/>
    <property type="project" value="UniProtKB-SubCell"/>
</dbReference>
<gene>
    <name evidence="4" type="primary">Slc16a14-001</name>
</gene>
<dbReference type="SUPFAM" id="SSF103473">
    <property type="entry name" value="MFS general substrate transporter"/>
    <property type="match status" value="1"/>
</dbReference>
<dbReference type="Pfam" id="PF07690">
    <property type="entry name" value="MFS_1"/>
    <property type="match status" value="1"/>
</dbReference>
<keyword evidence="2" id="KW-0472">Membrane</keyword>
<dbReference type="InterPro" id="IPR020846">
    <property type="entry name" value="MFS_dom"/>
</dbReference>
<evidence type="ECO:0000313" key="4">
    <source>
        <dbReference type="EMBL" id="CAB3266115.1"/>
    </source>
</evidence>
<feature type="transmembrane region" description="Helical" evidence="2">
    <location>
        <begin position="312"/>
        <end position="332"/>
    </location>
</feature>
<dbReference type="InterPro" id="IPR036259">
    <property type="entry name" value="MFS_trans_sf"/>
</dbReference>
<dbReference type="PANTHER" id="PTHR11360:SF284">
    <property type="entry name" value="EG:103B4.3 PROTEIN-RELATED"/>
    <property type="match status" value="1"/>
</dbReference>
<feature type="domain" description="Major facilitator superfamily (MFS) profile" evidence="3">
    <location>
        <begin position="10"/>
        <end position="426"/>
    </location>
</feature>
<comment type="subcellular location">
    <subcellularLocation>
        <location evidence="1">Membrane</location>
        <topology evidence="1">Multi-pass membrane protein</topology>
    </subcellularLocation>
</comment>
<evidence type="ECO:0000259" key="3">
    <source>
        <dbReference type="PROSITE" id="PS50850"/>
    </source>
</evidence>
<keyword evidence="2" id="KW-1133">Transmembrane helix</keyword>
<evidence type="ECO:0000256" key="2">
    <source>
        <dbReference type="SAM" id="Phobius"/>
    </source>
</evidence>
<dbReference type="InterPro" id="IPR011701">
    <property type="entry name" value="MFS"/>
</dbReference>
<name>A0A6F9DTB8_9ASCI</name>
<proteinExistence type="evidence at transcript level"/>
<dbReference type="FunFam" id="1.20.1250.20:FF:000667">
    <property type="entry name" value="monocarboxylate transporter 2-like"/>
    <property type="match status" value="1"/>
</dbReference>
<feature type="transmembrane region" description="Helical" evidence="2">
    <location>
        <begin position="371"/>
        <end position="390"/>
    </location>
</feature>
<organism evidence="4">
    <name type="scientific">Phallusia mammillata</name>
    <dbReference type="NCBI Taxonomy" id="59560"/>
    <lineage>
        <taxon>Eukaryota</taxon>
        <taxon>Metazoa</taxon>
        <taxon>Chordata</taxon>
        <taxon>Tunicata</taxon>
        <taxon>Ascidiacea</taxon>
        <taxon>Phlebobranchia</taxon>
        <taxon>Ascidiidae</taxon>
        <taxon>Phallusia</taxon>
    </lineage>
</organism>
<feature type="transmembrane region" description="Helical" evidence="2">
    <location>
        <begin position="338"/>
        <end position="359"/>
    </location>
</feature>